<dbReference type="Gene3D" id="1.10.510.10">
    <property type="entry name" value="Transferase(Phosphotransferase) domain 1"/>
    <property type="match status" value="1"/>
</dbReference>
<dbReference type="InterPro" id="IPR011009">
    <property type="entry name" value="Kinase-like_dom_sf"/>
</dbReference>
<dbReference type="eggNOG" id="COG0790">
    <property type="taxonomic scope" value="Bacteria"/>
</dbReference>
<dbReference type="Pfam" id="PF00069">
    <property type="entry name" value="Pkinase"/>
    <property type="match status" value="1"/>
</dbReference>
<feature type="region of interest" description="Disordered" evidence="8">
    <location>
        <begin position="370"/>
        <end position="401"/>
    </location>
</feature>
<protein>
    <recommendedName>
        <fullName evidence="2">non-specific serine/threonine protein kinase</fullName>
        <ecNumber evidence="2">2.7.11.1</ecNumber>
    </recommendedName>
</protein>
<dbReference type="PANTHER" id="PTHR43671:SF13">
    <property type="entry name" value="SERINE_THREONINE-PROTEIN KINASE NEK2"/>
    <property type="match status" value="1"/>
</dbReference>
<keyword evidence="12" id="KW-1185">Reference proteome</keyword>
<keyword evidence="11" id="KW-0723">Serine/threonine-protein kinase</keyword>
<evidence type="ECO:0000313" key="11">
    <source>
        <dbReference type="EMBL" id="ACD03925.1"/>
    </source>
</evidence>
<dbReference type="EC" id="2.7.11.1" evidence="2"/>
<dbReference type="Gene3D" id="1.25.40.10">
    <property type="entry name" value="Tetratricopeptide repeat domain"/>
    <property type="match status" value="1"/>
</dbReference>
<keyword evidence="5 11" id="KW-0418">Kinase</keyword>
<evidence type="ECO:0000256" key="3">
    <source>
        <dbReference type="ARBA" id="ARBA00022679"/>
    </source>
</evidence>
<dbReference type="InterPro" id="IPR008271">
    <property type="entry name" value="Ser/Thr_kinase_AS"/>
</dbReference>
<dbReference type="SUPFAM" id="SSF56112">
    <property type="entry name" value="Protein kinase-like (PK-like)"/>
    <property type="match status" value="1"/>
</dbReference>
<dbReference type="STRING" id="349741.Amuc_0080"/>
<reference evidence="12" key="1">
    <citation type="journal article" date="2011" name="PLoS ONE">
        <title>The genome of Akkermansia muciniphila, a dedicated intestinal mucin degrader, and its use in exploring intestinal metagenomes.</title>
        <authorList>
            <person name="van Passel M.W."/>
            <person name="Kant R."/>
            <person name="Zoetendal E.G."/>
            <person name="Plugge C.M."/>
            <person name="Derrien M."/>
            <person name="Malfatti S.A."/>
            <person name="Chain P.S."/>
            <person name="Woyke T."/>
            <person name="Palva A."/>
            <person name="de Vos W.M."/>
            <person name="Smidt H."/>
        </authorList>
    </citation>
    <scope>NUCLEOTIDE SEQUENCE [LARGE SCALE GENOMIC DNA]</scope>
    <source>
        <strain evidence="12">ATCC BAA-835 / DSM 22959 / JCM 33894 / BCRC 81048 / CCUG 64013 / CIP 107961 / Muc</strain>
    </source>
</reference>
<sequence>MLQLRFRNFPLMPAEEGQPDDQPRVTGQVPPPAPTTGLEQILPGRPPLPHAEEKGAFFVYQRELAPGTRLEQYEIIRVLGSGGFGITYLAKDLFLNRNVVIKENFPSRYSYRDPLTGHIRPNNEHDLENYTWALKSFLSEAQTLAELNNPGIVRILSVFEANGTAYFAMEHITGLSLDYLGEKLHSTGHRYTEDELKGLLTRLLRILDYLHSRHIYHRDIKPGNILLTEEGTPVLIDFGAARHALKLHAATVLTTQGYSSPEQALGKTNIGPWSDLYSVGATFYALLTGNPPDRAEARLAEDEMQPLHSDPVLTRYYSRQFLLSLDKALAPQINCRYQTAGEWIHDICAISGEESSATIQVLPADLRHAHPEGMPTPGAGKNIGSRKAATGTDGLHSASRRQSARALRRNRHMMSLLVGSACTILLGAGAFYLLDYMKKAPMGTTINTIKEAIQQPAASSNVGEPEPPPRDLASIRIPELKITEDAALEPRSLTEFRLRLDDTILTRSGLPPILPEKLRISCIYLQIIPPAANGEKLYLTIRDSNGVLVDRSINAVPSFTVPGQSTSTFFFPALPELSTDRTYTYSFENAAHQAVPMQMACFKNETKRTEEAFPKIRFIAAPPVPEPALLHDPAYKNLVAAIAAPSPENKNILDQASSMPGMLPALEQLSKAGYPIAQQALGKTLMSPDCPGGSRPEEGVEWLYRSATGGCYEAMKELGILLMDIPSYFPRLPQQPPLASRDYAQATRFLRMAVQYRDQEALYLLSLMYSQGWGVPASPELSSLMMERLNGSSYSTDSLNPNAPIAAYWLPLPLAGEKNTILRFTIPGPFAPSQLKGVTLHNTSLKDAFSISKINILQHGRLILDIISPQEVLPGKSSAPIGISIPEGLLADTTLPLEVEILLTPGNSCGVVEMPPPVEKKNSGIEIN</sequence>
<evidence type="ECO:0000259" key="10">
    <source>
        <dbReference type="PROSITE" id="PS50011"/>
    </source>
</evidence>
<keyword evidence="9" id="KW-0812">Transmembrane</keyword>
<dbReference type="AlphaFoldDB" id="B2ULD6"/>
<keyword evidence="9" id="KW-0472">Membrane</keyword>
<evidence type="ECO:0000256" key="1">
    <source>
        <dbReference type="ARBA" id="ARBA00010886"/>
    </source>
</evidence>
<comment type="similarity">
    <text evidence="1">Belongs to the protein kinase superfamily. NEK Ser/Thr protein kinase family. NIMA subfamily.</text>
</comment>
<dbReference type="Proteomes" id="UP000001031">
    <property type="component" value="Chromosome"/>
</dbReference>
<dbReference type="HOGENOM" id="CLU_329475_0_0_0"/>
<dbReference type="SUPFAM" id="SSF81901">
    <property type="entry name" value="HCP-like"/>
    <property type="match status" value="1"/>
</dbReference>
<keyword evidence="3" id="KW-0808">Transferase</keyword>
<evidence type="ECO:0000256" key="7">
    <source>
        <dbReference type="PROSITE-ProRule" id="PRU10141"/>
    </source>
</evidence>
<dbReference type="KEGG" id="amu:Amuc_0080"/>
<feature type="binding site" evidence="7">
    <location>
        <position position="102"/>
    </location>
    <ligand>
        <name>ATP</name>
        <dbReference type="ChEBI" id="CHEBI:30616"/>
    </ligand>
</feature>
<dbReference type="BioCyc" id="AMUC349741:G1GBX-98-MONOMER"/>
<dbReference type="PROSITE" id="PS00108">
    <property type="entry name" value="PROTEIN_KINASE_ST"/>
    <property type="match status" value="1"/>
</dbReference>
<dbReference type="PaxDb" id="349741-Amuc_0080"/>
<evidence type="ECO:0000256" key="9">
    <source>
        <dbReference type="SAM" id="Phobius"/>
    </source>
</evidence>
<evidence type="ECO:0000256" key="6">
    <source>
        <dbReference type="ARBA" id="ARBA00022840"/>
    </source>
</evidence>
<dbReference type="GO" id="GO:0005524">
    <property type="term" value="F:ATP binding"/>
    <property type="evidence" value="ECO:0007669"/>
    <property type="project" value="UniProtKB-UniRule"/>
</dbReference>
<name>B2ULD6_AKKM8</name>
<dbReference type="EMBL" id="CP001071">
    <property type="protein sequence ID" value="ACD03925.1"/>
    <property type="molecule type" value="Genomic_DNA"/>
</dbReference>
<evidence type="ECO:0000256" key="8">
    <source>
        <dbReference type="SAM" id="MobiDB-lite"/>
    </source>
</evidence>
<dbReference type="PROSITE" id="PS00107">
    <property type="entry name" value="PROTEIN_KINASE_ATP"/>
    <property type="match status" value="1"/>
</dbReference>
<dbReference type="PROSITE" id="PS50011">
    <property type="entry name" value="PROTEIN_KINASE_DOM"/>
    <property type="match status" value="1"/>
</dbReference>
<dbReference type="InterPro" id="IPR017441">
    <property type="entry name" value="Protein_kinase_ATP_BS"/>
</dbReference>
<feature type="transmembrane region" description="Helical" evidence="9">
    <location>
        <begin position="413"/>
        <end position="434"/>
    </location>
</feature>
<dbReference type="SMART" id="SM00220">
    <property type="entry name" value="S_TKc"/>
    <property type="match status" value="1"/>
</dbReference>
<dbReference type="eggNOG" id="COG0515">
    <property type="taxonomic scope" value="Bacteria"/>
</dbReference>
<accession>B2ULD6</accession>
<dbReference type="PANTHER" id="PTHR43671">
    <property type="entry name" value="SERINE/THREONINE-PROTEIN KINASE NEK"/>
    <property type="match status" value="1"/>
</dbReference>
<dbReference type="InterPro" id="IPR011990">
    <property type="entry name" value="TPR-like_helical_dom_sf"/>
</dbReference>
<evidence type="ECO:0000256" key="5">
    <source>
        <dbReference type="ARBA" id="ARBA00022777"/>
    </source>
</evidence>
<dbReference type="InterPro" id="IPR000719">
    <property type="entry name" value="Prot_kinase_dom"/>
</dbReference>
<evidence type="ECO:0000256" key="2">
    <source>
        <dbReference type="ARBA" id="ARBA00012513"/>
    </source>
</evidence>
<evidence type="ECO:0000256" key="4">
    <source>
        <dbReference type="ARBA" id="ARBA00022741"/>
    </source>
</evidence>
<keyword evidence="6 7" id="KW-0067">ATP-binding</keyword>
<keyword evidence="4 7" id="KW-0547">Nucleotide-binding</keyword>
<proteinExistence type="inferred from homology"/>
<gene>
    <name evidence="11" type="ordered locus">Amuc_0080</name>
</gene>
<evidence type="ECO:0000313" key="12">
    <source>
        <dbReference type="Proteomes" id="UP000001031"/>
    </source>
</evidence>
<organism evidence="11 12">
    <name type="scientific">Akkermansia muciniphila (strain ATCC BAA-835 / DSM 22959 / JCM 33894 / BCRC 81048 / CCUG 64013 / CIP 107961 / Muc)</name>
    <dbReference type="NCBI Taxonomy" id="349741"/>
    <lineage>
        <taxon>Bacteria</taxon>
        <taxon>Pseudomonadati</taxon>
        <taxon>Verrucomicrobiota</taxon>
        <taxon>Verrucomicrobiia</taxon>
        <taxon>Verrucomicrobiales</taxon>
        <taxon>Akkermansiaceae</taxon>
        <taxon>Akkermansia</taxon>
    </lineage>
</organism>
<dbReference type="InterPro" id="IPR050660">
    <property type="entry name" value="NEK_Ser/Thr_kinase"/>
</dbReference>
<feature type="region of interest" description="Disordered" evidence="8">
    <location>
        <begin position="9"/>
        <end position="42"/>
    </location>
</feature>
<keyword evidence="9" id="KW-1133">Transmembrane helix</keyword>
<dbReference type="GO" id="GO:0004674">
    <property type="term" value="F:protein serine/threonine kinase activity"/>
    <property type="evidence" value="ECO:0007669"/>
    <property type="project" value="UniProtKB-KW"/>
</dbReference>
<feature type="domain" description="Protein kinase" evidence="10">
    <location>
        <begin position="73"/>
        <end position="348"/>
    </location>
</feature>
<dbReference type="CDD" id="cd14014">
    <property type="entry name" value="STKc_PknB_like"/>
    <property type="match status" value="1"/>
</dbReference>